<dbReference type="Pfam" id="PF02913">
    <property type="entry name" value="FAD-oxidase_C"/>
    <property type="match status" value="1"/>
</dbReference>
<dbReference type="InterPro" id="IPR016164">
    <property type="entry name" value="FAD-linked_Oxase-like_C"/>
</dbReference>
<dbReference type="eggNOG" id="COG1150">
    <property type="taxonomic scope" value="Bacteria"/>
</dbReference>
<gene>
    <name evidence="13" type="ordered locus">HCW_02680</name>
</gene>
<keyword evidence="8" id="KW-0408">Iron</keyword>
<comment type="cofactor">
    <cofactor evidence="1">
        <name>FAD</name>
        <dbReference type="ChEBI" id="CHEBI:57692"/>
    </cofactor>
</comment>
<dbReference type="GO" id="GO:0051536">
    <property type="term" value="F:iron-sulfur cluster binding"/>
    <property type="evidence" value="ECO:0007669"/>
    <property type="project" value="UniProtKB-KW"/>
</dbReference>
<dbReference type="PATRIC" id="fig|182217.3.peg.562"/>
<dbReference type="InterPro" id="IPR006094">
    <property type="entry name" value="Oxid_FAD_bind_N"/>
</dbReference>
<dbReference type="GO" id="GO:1903457">
    <property type="term" value="P:lactate catabolic process"/>
    <property type="evidence" value="ECO:0007669"/>
    <property type="project" value="TreeGrafter"/>
</dbReference>
<evidence type="ECO:0000256" key="1">
    <source>
        <dbReference type="ARBA" id="ARBA00001974"/>
    </source>
</evidence>
<evidence type="ECO:0000259" key="12">
    <source>
        <dbReference type="PROSITE" id="PS51387"/>
    </source>
</evidence>
<dbReference type="HOGENOM" id="CLU_013688_0_0_7"/>
<feature type="domain" description="FAD-binding PCMH-type" evidence="12">
    <location>
        <begin position="37"/>
        <end position="265"/>
    </location>
</feature>
<dbReference type="InterPro" id="IPR016167">
    <property type="entry name" value="FAD-bd_PCMH_sub1"/>
</dbReference>
<dbReference type="GO" id="GO:0008720">
    <property type="term" value="F:D-lactate dehydrogenase (NAD+) activity"/>
    <property type="evidence" value="ECO:0007669"/>
    <property type="project" value="TreeGrafter"/>
</dbReference>
<sequence>MEVNYHAFFDEAREFLGDRIYKDYLRRFAYGIDASCYRYVPKVVVKAKNEEEVQKLCELAHKHGVTLTFRAAGSSLSGQASCDGVLVIASHFFQDAKILDNAKSIQLSCGIIGSNANLLLKPYSKKIGPDPATINTAMIGGILANNASGMCCGVEQNSYKTLKSLRVIFADGTLLDTSNQESVESFKNTHKDLIEGVLNLRKEILEDDNLHALIKKKYEIKNTTGYSLNALIDFEDPMEIISHLFIGSEGTLGFISSAELECVKDYAHKTCALLFYENLEECAKAAQILATLKAKHPSMISSAELMDYASLKSVKNLDGMPSVIKEVKEPNACLLIQSESDEKSILENNMQTILDALSVIPVALDSQISSEPSIYNSWWKIRKGIFPIAASKRKSQSSVIIEDVCFSKENFVQGAVAIEELLKTHGFKDSSIIFGHALSGNLHFVVTPILENEVERKAFENLVSDMALMVSESQGSIKAEHGTGRMVAPFVEMEWGEKAYKIHRKIKELFDPKGLLNPDVIITDDKEIHTKNLKSIYPIEEHLDMCMECGFCERICPSKELSLTPRQRIVVHREIERLKERVKQGHNEDKTLLDEFLKGAEYLAYETCAVCHMCSTLCPLKIDTGSIALNYYQTNPKGEKIATSILNNMQTMTKGAKFSLKSASVAQNILGSKNLVGLTKGIKKFIKPFPKAFNYMPKNNAYALENKNCESGEKVIYFSTCINRSFAPSKFMADTRSIQEVFESLCKKAKVSVLYPNELNALCCGKAFINYTDLTKQNNEKNHAIFLKLSDNGKIPIVLDHSACSTHFIKQMKAYKDLKIYDLSVYIEEVLSSKLEFKAIDEDIGLYTMCALKLENKEELLLNLAKKCTTGEIIIHADTGCCGFAGNKGFFTPELNESALKGFEKFYKAYNVKRGFSTSSTCEIGLSEKTQFSWQHIAYLVDACTLLK</sequence>
<dbReference type="EMBL" id="CP003479">
    <property type="protein sequence ID" value="AFI03817.1"/>
    <property type="molecule type" value="Genomic_DNA"/>
</dbReference>
<evidence type="ECO:0000256" key="8">
    <source>
        <dbReference type="ARBA" id="ARBA00023004"/>
    </source>
</evidence>
<dbReference type="eggNOG" id="COG0277">
    <property type="taxonomic scope" value="Bacteria"/>
</dbReference>
<evidence type="ECO:0000313" key="14">
    <source>
        <dbReference type="Proteomes" id="UP000005010"/>
    </source>
</evidence>
<dbReference type="Pfam" id="PF13183">
    <property type="entry name" value="Fer4_8"/>
    <property type="match status" value="1"/>
</dbReference>
<dbReference type="Gene3D" id="3.30.465.10">
    <property type="match status" value="1"/>
</dbReference>
<dbReference type="Gene3D" id="1.10.1060.10">
    <property type="entry name" value="Alpha-helical ferredoxin"/>
    <property type="match status" value="1"/>
</dbReference>
<dbReference type="InterPro" id="IPR017896">
    <property type="entry name" value="4Fe4S_Fe-S-bd"/>
</dbReference>
<evidence type="ECO:0000256" key="6">
    <source>
        <dbReference type="ARBA" id="ARBA00022946"/>
    </source>
</evidence>
<dbReference type="GO" id="GO:0046872">
    <property type="term" value="F:metal ion binding"/>
    <property type="evidence" value="ECO:0007669"/>
    <property type="project" value="UniProtKB-KW"/>
</dbReference>
<dbReference type="FunFam" id="1.10.45.10:FF:000001">
    <property type="entry name" value="D-lactate dehydrogenase mitochondrial"/>
    <property type="match status" value="1"/>
</dbReference>
<dbReference type="EC" id="1.1.2.4" evidence="10"/>
<dbReference type="InterPro" id="IPR017900">
    <property type="entry name" value="4Fe4S_Fe_S_CS"/>
</dbReference>
<dbReference type="Proteomes" id="UP000005010">
    <property type="component" value="Chromosome"/>
</dbReference>
<keyword evidence="6" id="KW-0809">Transit peptide</keyword>
<dbReference type="PROSITE" id="PS00198">
    <property type="entry name" value="4FE4S_FER_1"/>
    <property type="match status" value="1"/>
</dbReference>
<name>I0ELJ8_HELC0</name>
<evidence type="ECO:0000256" key="5">
    <source>
        <dbReference type="ARBA" id="ARBA00022827"/>
    </source>
</evidence>
<evidence type="ECO:0000256" key="7">
    <source>
        <dbReference type="ARBA" id="ARBA00023002"/>
    </source>
</evidence>
<dbReference type="PROSITE" id="PS51379">
    <property type="entry name" value="4FE4S_FER_2"/>
    <property type="match status" value="1"/>
</dbReference>
<reference evidence="14" key="1">
    <citation type="submission" date="2012-04" db="EMBL/GenBank/DDBJ databases">
        <title>Complete genome sequence of Helicobacter cetorum strain MIT 00-7128.</title>
        <authorList>
            <person name="Kersulyte D."/>
            <person name="Berg D.E."/>
        </authorList>
    </citation>
    <scope>NUCLEOTIDE SEQUENCE [LARGE SCALE GENOMIC DNA]</scope>
    <source>
        <strain evidence="14">MIT 00-7128</strain>
    </source>
</reference>
<dbReference type="eggNOG" id="COG0247">
    <property type="taxonomic scope" value="Bacteria"/>
</dbReference>
<dbReference type="RefSeq" id="WP_014660689.1">
    <property type="nucleotide sequence ID" value="NC_017737.1"/>
</dbReference>
<dbReference type="InterPro" id="IPR009051">
    <property type="entry name" value="Helical_ferredxn"/>
</dbReference>
<dbReference type="PANTHER" id="PTHR11748">
    <property type="entry name" value="D-LACTATE DEHYDROGENASE"/>
    <property type="match status" value="1"/>
</dbReference>
<dbReference type="InterPro" id="IPR036318">
    <property type="entry name" value="FAD-bd_PCMH-like_sf"/>
</dbReference>
<dbReference type="STRING" id="182217.HCW_02680"/>
<keyword evidence="7" id="KW-0560">Oxidoreductase</keyword>
<dbReference type="AlphaFoldDB" id="I0ELJ8"/>
<dbReference type="GO" id="GO:0071949">
    <property type="term" value="F:FAD binding"/>
    <property type="evidence" value="ECO:0007669"/>
    <property type="project" value="InterPro"/>
</dbReference>
<evidence type="ECO:0000256" key="4">
    <source>
        <dbReference type="ARBA" id="ARBA00022723"/>
    </source>
</evidence>
<keyword evidence="4" id="KW-0479">Metal-binding</keyword>
<dbReference type="InterPro" id="IPR016171">
    <property type="entry name" value="Vanillyl_alc_oxidase_C-sub2"/>
</dbReference>
<dbReference type="KEGG" id="hce:HCW_02680"/>
<dbReference type="Gene3D" id="3.30.70.2740">
    <property type="match status" value="1"/>
</dbReference>
<dbReference type="GO" id="GO:0004458">
    <property type="term" value="F:D-lactate dehydrogenase (cytochrome) activity"/>
    <property type="evidence" value="ECO:0007669"/>
    <property type="project" value="UniProtKB-EC"/>
</dbReference>
<feature type="domain" description="4Fe-4S ferredoxin-type" evidence="11">
    <location>
        <begin position="537"/>
        <end position="566"/>
    </location>
</feature>
<protein>
    <recommendedName>
        <fullName evidence="10">D-lactate dehydrogenase (cytochrome)</fullName>
        <ecNumber evidence="10">1.1.2.4</ecNumber>
    </recommendedName>
</protein>
<dbReference type="SUPFAM" id="SSF46548">
    <property type="entry name" value="alpha-helical ferredoxin"/>
    <property type="match status" value="1"/>
</dbReference>
<dbReference type="PANTHER" id="PTHR11748:SF111">
    <property type="entry name" value="D-LACTATE DEHYDROGENASE, MITOCHONDRIAL-RELATED"/>
    <property type="match status" value="1"/>
</dbReference>
<evidence type="ECO:0000259" key="11">
    <source>
        <dbReference type="PROSITE" id="PS51379"/>
    </source>
</evidence>
<keyword evidence="3" id="KW-0285">Flavoprotein</keyword>
<dbReference type="InterPro" id="IPR016166">
    <property type="entry name" value="FAD-bd_PCMH"/>
</dbReference>
<evidence type="ECO:0000313" key="13">
    <source>
        <dbReference type="EMBL" id="AFI03817.1"/>
    </source>
</evidence>
<dbReference type="Pfam" id="PF01565">
    <property type="entry name" value="FAD_binding_4"/>
    <property type="match status" value="1"/>
</dbReference>
<comment type="similarity">
    <text evidence="2">Belongs to the FAD-binding oxidoreductase/transferase type 4 family.</text>
</comment>
<evidence type="ECO:0000256" key="2">
    <source>
        <dbReference type="ARBA" id="ARBA00008000"/>
    </source>
</evidence>
<keyword evidence="9" id="KW-0411">Iron-sulfur</keyword>
<dbReference type="InterPro" id="IPR016169">
    <property type="entry name" value="FAD-bd_PCMH_sub2"/>
</dbReference>
<evidence type="ECO:0000256" key="9">
    <source>
        <dbReference type="ARBA" id="ARBA00023014"/>
    </source>
</evidence>
<organism evidence="13 14">
    <name type="scientific">Helicobacter cetorum (strain ATCC BAA-429 / MIT 00-7128)</name>
    <dbReference type="NCBI Taxonomy" id="182217"/>
    <lineage>
        <taxon>Bacteria</taxon>
        <taxon>Pseudomonadati</taxon>
        <taxon>Campylobacterota</taxon>
        <taxon>Epsilonproteobacteria</taxon>
        <taxon>Campylobacterales</taxon>
        <taxon>Helicobacteraceae</taxon>
        <taxon>Helicobacter</taxon>
    </lineage>
</organism>
<keyword evidence="5" id="KW-0274">FAD</keyword>
<dbReference type="InterPro" id="IPR004113">
    <property type="entry name" value="FAD-bd_oxidored_4_C"/>
</dbReference>
<evidence type="ECO:0000256" key="10">
    <source>
        <dbReference type="ARBA" id="ARBA00038897"/>
    </source>
</evidence>
<evidence type="ECO:0000256" key="3">
    <source>
        <dbReference type="ARBA" id="ARBA00022630"/>
    </source>
</evidence>
<dbReference type="SUPFAM" id="SSF55103">
    <property type="entry name" value="FAD-linked oxidases, C-terminal domain"/>
    <property type="match status" value="1"/>
</dbReference>
<proteinExistence type="inferred from homology"/>
<dbReference type="SUPFAM" id="SSF56176">
    <property type="entry name" value="FAD-binding/transporter-associated domain-like"/>
    <property type="match status" value="1"/>
</dbReference>
<dbReference type="Gene3D" id="3.30.43.10">
    <property type="entry name" value="Uridine Diphospho-n-acetylenolpyruvylglucosamine Reductase, domain 2"/>
    <property type="match status" value="1"/>
</dbReference>
<keyword evidence="14" id="KW-1185">Reference proteome</keyword>
<accession>I0ELJ8</accession>
<dbReference type="Gene3D" id="3.30.70.2190">
    <property type="match status" value="1"/>
</dbReference>
<dbReference type="Gene3D" id="1.10.45.10">
    <property type="entry name" value="Vanillyl-alcohol Oxidase, Chain A, domain 4"/>
    <property type="match status" value="1"/>
</dbReference>
<dbReference type="PROSITE" id="PS51387">
    <property type="entry name" value="FAD_PCMH"/>
    <property type="match status" value="1"/>
</dbReference>